<dbReference type="GO" id="GO:0005524">
    <property type="term" value="F:ATP binding"/>
    <property type="evidence" value="ECO:0007669"/>
    <property type="project" value="InterPro"/>
</dbReference>
<comment type="caution">
    <text evidence="2">The sequence shown here is derived from an EMBL/GenBank/DDBJ whole genome shotgun (WGS) entry which is preliminary data.</text>
</comment>
<protein>
    <recommendedName>
        <fullName evidence="1">KaiC domain-containing protein</fullName>
    </recommendedName>
</protein>
<dbReference type="PROSITE" id="PS51146">
    <property type="entry name" value="KAIC"/>
    <property type="match status" value="1"/>
</dbReference>
<reference evidence="2 3" key="1">
    <citation type="journal article" date="2016" name="Nat. Commun.">
        <title>Thousands of microbial genomes shed light on interconnected biogeochemical processes in an aquifer system.</title>
        <authorList>
            <person name="Anantharaman K."/>
            <person name="Brown C.T."/>
            <person name="Hug L.A."/>
            <person name="Sharon I."/>
            <person name="Castelle C.J."/>
            <person name="Probst A.J."/>
            <person name="Thomas B.C."/>
            <person name="Singh A."/>
            <person name="Wilkins M.J."/>
            <person name="Karaoz U."/>
            <person name="Brodie E.L."/>
            <person name="Williams K.H."/>
            <person name="Hubbard S.S."/>
            <person name="Banfield J.F."/>
        </authorList>
    </citation>
    <scope>NUCLEOTIDE SEQUENCE [LARGE SCALE GENOMIC DNA]</scope>
</reference>
<evidence type="ECO:0000259" key="1">
    <source>
        <dbReference type="PROSITE" id="PS51146"/>
    </source>
</evidence>
<dbReference type="PANTHER" id="PTHR42926">
    <property type="match status" value="1"/>
</dbReference>
<dbReference type="Proteomes" id="UP000177876">
    <property type="component" value="Unassembled WGS sequence"/>
</dbReference>
<proteinExistence type="predicted"/>
<dbReference type="InterPro" id="IPR010624">
    <property type="entry name" value="KaiC_dom"/>
</dbReference>
<accession>A0A1F2WMW2</accession>
<dbReference type="Gene3D" id="3.40.50.300">
    <property type="entry name" value="P-loop containing nucleotide triphosphate hydrolases"/>
    <property type="match status" value="1"/>
</dbReference>
<feature type="domain" description="KaiC" evidence="1">
    <location>
        <begin position="12"/>
        <end position="248"/>
    </location>
</feature>
<dbReference type="EMBL" id="MELK01000026">
    <property type="protein sequence ID" value="OFW58156.1"/>
    <property type="molecule type" value="Genomic_DNA"/>
</dbReference>
<dbReference type="STRING" id="1797197.A2Y75_01150"/>
<evidence type="ECO:0000313" key="2">
    <source>
        <dbReference type="EMBL" id="OFW58156.1"/>
    </source>
</evidence>
<gene>
    <name evidence="2" type="ORF">A2Y75_01150</name>
</gene>
<dbReference type="InterPro" id="IPR014774">
    <property type="entry name" value="KaiC-like_dom"/>
</dbReference>
<dbReference type="PANTHER" id="PTHR42926:SF1">
    <property type="entry name" value="CIRCADIAN CLOCK OSCILLATOR PROTEIN KAIC 1"/>
    <property type="match status" value="1"/>
</dbReference>
<dbReference type="InterPro" id="IPR051347">
    <property type="entry name" value="Circadian_clock_KaiC-rel"/>
</dbReference>
<dbReference type="AlphaFoldDB" id="A0A1F2WMW2"/>
<sequence length="263" mass="29234">MVDSAAGRTNGERVPTGIVGLDEMLGGGLLYNSVAVIKGAPGTGKSCLGMEFIAKGILNYGEPGLIITFEEFPRQIYRDAISIGFDLRAFEHGQQLRTIFTTPAVFLREIQQPGGIFDRTIEEISAKRVFVDSMTQLERITQDPVQLREIMYTFLNGLLRYDITALVTQEDAFITGNMSVAEAGLSYIVDTIIQLRYVEISSSMDRAILVLKHRASNHDKSIRRMLITSAGIEVKTAFEGREGILSGNPYMTRRVKKAEEFLK</sequence>
<dbReference type="SUPFAM" id="SSF52540">
    <property type="entry name" value="P-loop containing nucleoside triphosphate hydrolases"/>
    <property type="match status" value="1"/>
</dbReference>
<name>A0A1F2WMW2_9ACTN</name>
<dbReference type="Pfam" id="PF06745">
    <property type="entry name" value="ATPase"/>
    <property type="match status" value="1"/>
</dbReference>
<organism evidence="2 3">
    <name type="scientific">Candidatus Solincola sediminis</name>
    <dbReference type="NCBI Taxonomy" id="1797199"/>
    <lineage>
        <taxon>Bacteria</taxon>
        <taxon>Bacillati</taxon>
        <taxon>Actinomycetota</taxon>
        <taxon>Candidatus Geothermincolia</taxon>
        <taxon>Candidatus Geothermincolales</taxon>
        <taxon>Candidatus Geothermincolaceae</taxon>
        <taxon>Candidatus Solincola</taxon>
    </lineage>
</organism>
<evidence type="ECO:0000313" key="3">
    <source>
        <dbReference type="Proteomes" id="UP000177876"/>
    </source>
</evidence>
<dbReference type="InterPro" id="IPR027417">
    <property type="entry name" value="P-loop_NTPase"/>
</dbReference>